<dbReference type="GO" id="GO:0016020">
    <property type="term" value="C:membrane"/>
    <property type="evidence" value="ECO:0007669"/>
    <property type="project" value="UniProtKB-SubCell"/>
</dbReference>
<comment type="subcellular location">
    <subcellularLocation>
        <location evidence="1">Membrane</location>
        <topology evidence="1">Multi-pass membrane protein</topology>
    </subcellularLocation>
</comment>
<keyword evidence="8" id="KW-0407">Ion channel</keyword>
<protein>
    <submittedName>
        <fullName evidence="10">Large conductance mechanosensitive channel protein MscL</fullName>
    </submittedName>
</protein>
<keyword evidence="5 9" id="KW-1133">Transmembrane helix</keyword>
<organism evidence="10 11">
    <name type="scientific">Hydrogenibacillus schlegelii</name>
    <name type="common">Bacillus schlegelii</name>
    <dbReference type="NCBI Taxonomy" id="1484"/>
    <lineage>
        <taxon>Bacteria</taxon>
        <taxon>Bacillati</taxon>
        <taxon>Bacillota</taxon>
        <taxon>Bacilli</taxon>
        <taxon>Bacillales</taxon>
        <taxon>Bacillales Family X. Incertae Sedis</taxon>
        <taxon>Hydrogenibacillus</taxon>
    </lineage>
</organism>
<name>A0A947CX76_HYDSH</name>
<accession>A0A947CX76</accession>
<evidence type="ECO:0000256" key="6">
    <source>
        <dbReference type="ARBA" id="ARBA00023065"/>
    </source>
</evidence>
<dbReference type="EMBL" id="JAHHQF010000052">
    <property type="protein sequence ID" value="MBT9282298.1"/>
    <property type="molecule type" value="Genomic_DNA"/>
</dbReference>
<evidence type="ECO:0000256" key="1">
    <source>
        <dbReference type="ARBA" id="ARBA00004141"/>
    </source>
</evidence>
<dbReference type="PANTHER" id="PTHR30266:SF2">
    <property type="entry name" value="LARGE-CONDUCTANCE MECHANOSENSITIVE CHANNEL"/>
    <property type="match status" value="1"/>
</dbReference>
<evidence type="ECO:0000256" key="4">
    <source>
        <dbReference type="ARBA" id="ARBA00022692"/>
    </source>
</evidence>
<evidence type="ECO:0000256" key="3">
    <source>
        <dbReference type="ARBA" id="ARBA00022475"/>
    </source>
</evidence>
<dbReference type="Proteomes" id="UP000748108">
    <property type="component" value="Unassembled WGS sequence"/>
</dbReference>
<dbReference type="NCBIfam" id="TIGR00220">
    <property type="entry name" value="mscL"/>
    <property type="match status" value="1"/>
</dbReference>
<dbReference type="InterPro" id="IPR001185">
    <property type="entry name" value="MS_channel"/>
</dbReference>
<dbReference type="GO" id="GO:0008381">
    <property type="term" value="F:mechanosensitive monoatomic ion channel activity"/>
    <property type="evidence" value="ECO:0007669"/>
    <property type="project" value="InterPro"/>
</dbReference>
<dbReference type="InterPro" id="IPR037673">
    <property type="entry name" value="MSC/AndL"/>
</dbReference>
<dbReference type="SUPFAM" id="SSF81330">
    <property type="entry name" value="Gated mechanosensitive channel"/>
    <property type="match status" value="1"/>
</dbReference>
<proteinExistence type="predicted"/>
<reference evidence="10" key="1">
    <citation type="journal article" date="2021" name="Microbiology">
        <title>Metagenomic Analysis of the Microbial Community in the Underground Coal Fire Area (Kemerovo Region, Russia) Revealed Predominance of Thermophilic Members of the Phyla Deinococcus-thermus, Aquificae, and Firmicutes.</title>
        <authorList>
            <person name="Kadnikov V."/>
            <person name="Mardanov A.V."/>
            <person name="Beletsky A.V."/>
            <person name="Karnachuk O.V."/>
            <person name="Ravin N.V."/>
        </authorList>
    </citation>
    <scope>NUCLEOTIDE SEQUENCE</scope>
    <source>
        <strain evidence="10">RBS10-49</strain>
    </source>
</reference>
<keyword evidence="2" id="KW-0813">Transport</keyword>
<dbReference type="InterPro" id="IPR036019">
    <property type="entry name" value="MscL_channel"/>
</dbReference>
<keyword evidence="4 9" id="KW-0812">Transmembrane</keyword>
<evidence type="ECO:0000313" key="10">
    <source>
        <dbReference type="EMBL" id="MBT9282298.1"/>
    </source>
</evidence>
<keyword evidence="3" id="KW-1003">Cell membrane</keyword>
<keyword evidence="6" id="KW-0406">Ion transport</keyword>
<dbReference type="Gene3D" id="1.10.1200.120">
    <property type="entry name" value="Large-conductance mechanosensitive channel, MscL, domain 1"/>
    <property type="match status" value="1"/>
</dbReference>
<evidence type="ECO:0000256" key="2">
    <source>
        <dbReference type="ARBA" id="ARBA00022448"/>
    </source>
</evidence>
<gene>
    <name evidence="10" type="primary">mscL</name>
    <name evidence="10" type="ORF">KM312_06525</name>
</gene>
<comment type="caution">
    <text evidence="10">The sequence shown here is derived from an EMBL/GenBank/DDBJ whole genome shotgun (WGS) entry which is preliminary data.</text>
</comment>
<dbReference type="AlphaFoldDB" id="A0A947CX76"/>
<keyword evidence="7 9" id="KW-0472">Membrane</keyword>
<evidence type="ECO:0000256" key="9">
    <source>
        <dbReference type="SAM" id="Phobius"/>
    </source>
</evidence>
<sequence>MWRRWRDGWSTFWSDFRAFLSRGNAFDLAVGVIIGAAFGSIVSSLVDDLLMPLLSWGTGGLDWSRWGIVLGSGLSLEEAQAAGVPILWPGRFLNALIKFLFVSLMLFMLIRFWTLVHRRALALRTALRPDVRDALPPPEETAGGEAAAELKAKAALEEGKPAYDVERRCPFCREPIHPEAVRCPHCTSFLGDDLPGAGASLRRTAGELASDGKA</sequence>
<evidence type="ECO:0000313" key="11">
    <source>
        <dbReference type="Proteomes" id="UP000748108"/>
    </source>
</evidence>
<dbReference type="PANTHER" id="PTHR30266">
    <property type="entry name" value="MECHANOSENSITIVE CHANNEL MSCL"/>
    <property type="match status" value="1"/>
</dbReference>
<dbReference type="Pfam" id="PF01741">
    <property type="entry name" value="MscL"/>
    <property type="match status" value="1"/>
</dbReference>
<feature type="transmembrane region" description="Helical" evidence="9">
    <location>
        <begin position="95"/>
        <end position="114"/>
    </location>
</feature>
<feature type="transmembrane region" description="Helical" evidence="9">
    <location>
        <begin position="25"/>
        <end position="46"/>
    </location>
</feature>
<evidence type="ECO:0000256" key="8">
    <source>
        <dbReference type="ARBA" id="ARBA00023303"/>
    </source>
</evidence>
<evidence type="ECO:0000256" key="5">
    <source>
        <dbReference type="ARBA" id="ARBA00022989"/>
    </source>
</evidence>
<evidence type="ECO:0000256" key="7">
    <source>
        <dbReference type="ARBA" id="ARBA00023136"/>
    </source>
</evidence>